<dbReference type="EMBL" id="KZ293422">
    <property type="protein sequence ID" value="PBK72218.1"/>
    <property type="molecule type" value="Genomic_DNA"/>
</dbReference>
<reference evidence="3" key="1">
    <citation type="journal article" date="2017" name="Nat. Ecol. Evol.">
        <title>Genome expansion and lineage-specific genetic innovations in the forest pathogenic fungi Armillaria.</title>
        <authorList>
            <person name="Sipos G."/>
            <person name="Prasanna A.N."/>
            <person name="Walter M.C."/>
            <person name="O'Connor E."/>
            <person name="Balint B."/>
            <person name="Krizsan K."/>
            <person name="Kiss B."/>
            <person name="Hess J."/>
            <person name="Varga T."/>
            <person name="Slot J."/>
            <person name="Riley R."/>
            <person name="Boka B."/>
            <person name="Rigling D."/>
            <person name="Barry K."/>
            <person name="Lee J."/>
            <person name="Mihaltcheva S."/>
            <person name="LaButti K."/>
            <person name="Lipzen A."/>
            <person name="Waldron R."/>
            <person name="Moloney N.M."/>
            <person name="Sperisen C."/>
            <person name="Kredics L."/>
            <person name="Vagvoelgyi C."/>
            <person name="Patrignani A."/>
            <person name="Fitzpatrick D."/>
            <person name="Nagy I."/>
            <person name="Doyle S."/>
            <person name="Anderson J.B."/>
            <person name="Grigoriev I.V."/>
            <person name="Gueldener U."/>
            <person name="Muensterkoetter M."/>
            <person name="Nagy L.G."/>
        </authorList>
    </citation>
    <scope>NUCLEOTIDE SEQUENCE [LARGE SCALE GENOMIC DNA]</scope>
    <source>
        <strain evidence="3">28-4</strain>
    </source>
</reference>
<gene>
    <name evidence="2" type="ORF">ARMSODRAFT_1016197</name>
</gene>
<keyword evidence="3" id="KW-1185">Reference proteome</keyword>
<evidence type="ECO:0000313" key="2">
    <source>
        <dbReference type="EMBL" id="PBK72218.1"/>
    </source>
</evidence>
<protein>
    <submittedName>
        <fullName evidence="2">Uncharacterized protein</fullName>
    </submittedName>
</protein>
<accession>A0A2H3C1M8</accession>
<organism evidence="2 3">
    <name type="scientific">Armillaria solidipes</name>
    <dbReference type="NCBI Taxonomy" id="1076256"/>
    <lineage>
        <taxon>Eukaryota</taxon>
        <taxon>Fungi</taxon>
        <taxon>Dikarya</taxon>
        <taxon>Basidiomycota</taxon>
        <taxon>Agaricomycotina</taxon>
        <taxon>Agaricomycetes</taxon>
        <taxon>Agaricomycetidae</taxon>
        <taxon>Agaricales</taxon>
        <taxon>Marasmiineae</taxon>
        <taxon>Physalacriaceae</taxon>
        <taxon>Armillaria</taxon>
    </lineage>
</organism>
<proteinExistence type="predicted"/>
<evidence type="ECO:0000313" key="3">
    <source>
        <dbReference type="Proteomes" id="UP000218334"/>
    </source>
</evidence>
<name>A0A2H3C1M8_9AGAR</name>
<evidence type="ECO:0000256" key="1">
    <source>
        <dbReference type="SAM" id="Coils"/>
    </source>
</evidence>
<feature type="coiled-coil region" evidence="1">
    <location>
        <begin position="64"/>
        <end position="98"/>
    </location>
</feature>
<keyword evidence="1" id="KW-0175">Coiled coil</keyword>
<dbReference type="Proteomes" id="UP000218334">
    <property type="component" value="Unassembled WGS sequence"/>
</dbReference>
<dbReference type="AlphaFoldDB" id="A0A2H3C1M8"/>
<sequence length="99" mass="11806">MSSSNKYCLSMTPEPYESALMPRDLTAEEYRILTVKWAAMEERYDEAVDRHEEWKAAKAKKAWVEKLRLKEETWAAKLEALKQQEKKKEKEQLRLEAEE</sequence>